<protein>
    <submittedName>
        <fullName evidence="4">Outer membrane protein beta-barrel domain-containing protein</fullName>
    </submittedName>
</protein>
<evidence type="ECO:0000259" key="3">
    <source>
        <dbReference type="Pfam" id="PF13505"/>
    </source>
</evidence>
<evidence type="ECO:0000313" key="5">
    <source>
        <dbReference type="Proteomes" id="UP000184105"/>
    </source>
</evidence>
<dbReference type="AlphaFoldDB" id="A0AAX2F620"/>
<dbReference type="RefSeq" id="WP_065367616.1">
    <property type="nucleotide sequence ID" value="NZ_CP016204.1"/>
</dbReference>
<evidence type="ECO:0000313" key="4">
    <source>
        <dbReference type="EMBL" id="SHG02510.1"/>
    </source>
</evidence>
<dbReference type="Proteomes" id="UP000184105">
    <property type="component" value="Unassembled WGS sequence"/>
</dbReference>
<gene>
    <name evidence="4" type="ORF">SAMN05444364_12731</name>
</gene>
<dbReference type="EMBL" id="FQWA01000027">
    <property type="protein sequence ID" value="SHG02510.1"/>
    <property type="molecule type" value="Genomic_DNA"/>
</dbReference>
<keyword evidence="1 2" id="KW-0732">Signal</keyword>
<reference evidence="4 5" key="1">
    <citation type="submission" date="2016-11" db="EMBL/GenBank/DDBJ databases">
        <authorList>
            <person name="Varghese N."/>
            <person name="Submissions S."/>
        </authorList>
    </citation>
    <scope>NUCLEOTIDE SEQUENCE [LARGE SCALE GENOMIC DNA]</scope>
    <source>
        <strain evidence="4 5">DSM 22613</strain>
    </source>
</reference>
<keyword evidence="5" id="KW-1185">Reference proteome</keyword>
<feature type="signal peptide" evidence="2">
    <location>
        <begin position="1"/>
        <end position="22"/>
    </location>
</feature>
<feature type="domain" description="Outer membrane protein beta-barrel" evidence="3">
    <location>
        <begin position="8"/>
        <end position="209"/>
    </location>
</feature>
<sequence>MKKIISSALLALSFLISIPAHADEPLKFGVKTGLNVSDFSFSSDVFDKTNQVGWFFGPTVKFTLPVVGLGMDASVIYDMRSAKLKHVSVDQSVKQQEIAIPINARYSIGLGSMANIFFFGGPQIAFNVGARNFEWTNGSNYALKKSNFSVNLGFGVTAFKHLQVSANYNIACGNTADITWKTAVDATSSAFKKKGSNNSSWQVGVAYFF</sequence>
<feature type="chain" id="PRO_5043779934" evidence="2">
    <location>
        <begin position="23"/>
        <end position="209"/>
    </location>
</feature>
<evidence type="ECO:0000256" key="1">
    <source>
        <dbReference type="ARBA" id="ARBA00022729"/>
    </source>
</evidence>
<dbReference type="Pfam" id="PF13505">
    <property type="entry name" value="OMP_b-brl"/>
    <property type="match status" value="1"/>
</dbReference>
<dbReference type="InterPro" id="IPR011250">
    <property type="entry name" value="OMP/PagP_B-barrel"/>
</dbReference>
<proteinExistence type="predicted"/>
<name>A0AAX2F620_9BACT</name>
<accession>A0AAX2F620</accession>
<comment type="caution">
    <text evidence="4">The sequence shown here is derived from an EMBL/GenBank/DDBJ whole genome shotgun (WGS) entry which is preliminary data.</text>
</comment>
<evidence type="ECO:0000256" key="2">
    <source>
        <dbReference type="SAM" id="SignalP"/>
    </source>
</evidence>
<dbReference type="InterPro" id="IPR027385">
    <property type="entry name" value="Beta-barrel_OMP"/>
</dbReference>
<dbReference type="SUPFAM" id="SSF56925">
    <property type="entry name" value="OMPA-like"/>
    <property type="match status" value="1"/>
</dbReference>
<organism evidence="4 5">
    <name type="scientific">Prevotella scopos JCM 17725</name>
    <dbReference type="NCBI Taxonomy" id="1236518"/>
    <lineage>
        <taxon>Bacteria</taxon>
        <taxon>Pseudomonadati</taxon>
        <taxon>Bacteroidota</taxon>
        <taxon>Bacteroidia</taxon>
        <taxon>Bacteroidales</taxon>
        <taxon>Prevotellaceae</taxon>
        <taxon>Prevotella</taxon>
    </lineage>
</organism>